<dbReference type="GO" id="GO:0005737">
    <property type="term" value="C:cytoplasm"/>
    <property type="evidence" value="ECO:0007669"/>
    <property type="project" value="TreeGrafter"/>
</dbReference>
<dbReference type="GO" id="GO:0016832">
    <property type="term" value="F:aldehyde-lyase activity"/>
    <property type="evidence" value="ECO:0007669"/>
    <property type="project" value="TreeGrafter"/>
</dbReference>
<dbReference type="PANTHER" id="PTHR30502:SF0">
    <property type="entry name" value="PHOSPHOENOLPYRUVATE CARBOXYLASE FAMILY PROTEIN"/>
    <property type="match status" value="1"/>
</dbReference>
<dbReference type="SUPFAM" id="SSF51621">
    <property type="entry name" value="Phosphoenolpyruvate/pyruvate domain"/>
    <property type="match status" value="1"/>
</dbReference>
<gene>
    <name evidence="5" type="ordered locus">RPC_0115</name>
</gene>
<evidence type="ECO:0000313" key="5">
    <source>
        <dbReference type="EMBL" id="ABD85694.1"/>
    </source>
</evidence>
<dbReference type="HOGENOM" id="CLU_059964_4_1_5"/>
<name>Q21D42_RHOPB</name>
<dbReference type="GO" id="GO:0046872">
    <property type="term" value="F:metal ion binding"/>
    <property type="evidence" value="ECO:0007669"/>
    <property type="project" value="UniProtKB-KW"/>
</dbReference>
<dbReference type="EMBL" id="CP000301">
    <property type="protein sequence ID" value="ABD85694.1"/>
    <property type="molecule type" value="Genomic_DNA"/>
</dbReference>
<feature type="domain" description="HpcH/HpaI aldolase/citrate lyase" evidence="4">
    <location>
        <begin position="19"/>
        <end position="233"/>
    </location>
</feature>
<dbReference type="InterPro" id="IPR050251">
    <property type="entry name" value="HpcH-HpaI_aldolase"/>
</dbReference>
<dbReference type="AlphaFoldDB" id="Q21D42"/>
<sequence>MNAASTFRQRMMAGDKLVGTFVKTPTGHATEIVGDLGYDFVVIDQEHAPFDRTSSDIALMAARVTDTPALVRVPGPDWILSVLDGGACGVLVPHVKTAAEAREIAALFRYRGGGRGFATSTRAGRYTSVPMWQHIAEADANMVFVAQIEDPVALDEVDAIAAVDGVDALFIGRGDLTAAFGDDAKDPPEVRRAVERIIKAARNSNKPVSVFVGNATEAAWLGSLGATVFVLSSDQGFMRQAAAAGLRDLRDTVCQERVGLDVS</sequence>
<dbReference type="Gene3D" id="3.20.20.60">
    <property type="entry name" value="Phosphoenolpyruvate-binding domains"/>
    <property type="match status" value="1"/>
</dbReference>
<comment type="similarity">
    <text evidence="1">Belongs to the HpcH/HpaI aldolase family.</text>
</comment>
<dbReference type="InterPro" id="IPR005000">
    <property type="entry name" value="Aldolase/citrate-lyase_domain"/>
</dbReference>
<keyword evidence="3" id="KW-0456">Lyase</keyword>
<protein>
    <submittedName>
        <fullName evidence="5">HpcH/HpaI aldolase</fullName>
    </submittedName>
</protein>
<dbReference type="InterPro" id="IPR040442">
    <property type="entry name" value="Pyrv_kinase-like_dom_sf"/>
</dbReference>
<organism evidence="5">
    <name type="scientific">Rhodopseudomonas palustris (strain BisB18)</name>
    <dbReference type="NCBI Taxonomy" id="316056"/>
    <lineage>
        <taxon>Bacteria</taxon>
        <taxon>Pseudomonadati</taxon>
        <taxon>Pseudomonadota</taxon>
        <taxon>Alphaproteobacteria</taxon>
        <taxon>Hyphomicrobiales</taxon>
        <taxon>Nitrobacteraceae</taxon>
        <taxon>Rhodopseudomonas</taxon>
    </lineage>
</organism>
<dbReference type="KEGG" id="rpc:RPC_0115"/>
<proteinExistence type="inferred from homology"/>
<dbReference type="eggNOG" id="COG3836">
    <property type="taxonomic scope" value="Bacteria"/>
</dbReference>
<dbReference type="InterPro" id="IPR015813">
    <property type="entry name" value="Pyrv/PenolPyrv_kinase-like_dom"/>
</dbReference>
<accession>Q21D42</accession>
<dbReference type="STRING" id="316056.RPC_0115"/>
<reference evidence="5" key="1">
    <citation type="submission" date="2006-03" db="EMBL/GenBank/DDBJ databases">
        <title>Complete sequence of Rhodopseudomonas palustris BisB18.</title>
        <authorList>
            <consortium name="US DOE Joint Genome Institute"/>
            <person name="Copeland A."/>
            <person name="Lucas S."/>
            <person name="Lapidus A."/>
            <person name="Barry K."/>
            <person name="Detter J.C."/>
            <person name="Glavina del Rio T."/>
            <person name="Hammon N."/>
            <person name="Israni S."/>
            <person name="Dalin E."/>
            <person name="Tice H."/>
            <person name="Pitluck S."/>
            <person name="Chain P."/>
            <person name="Malfatti S."/>
            <person name="Shin M."/>
            <person name="Vergez L."/>
            <person name="Schmutz J."/>
            <person name="Larimer F."/>
            <person name="Land M."/>
            <person name="Hauser L."/>
            <person name="Pelletier D.A."/>
            <person name="Kyrpides N."/>
            <person name="Anderson I."/>
            <person name="Oda Y."/>
            <person name="Harwood C.S."/>
            <person name="Richardson P."/>
        </authorList>
    </citation>
    <scope>NUCLEOTIDE SEQUENCE [LARGE SCALE GENOMIC DNA]</scope>
    <source>
        <strain evidence="5">BisB18</strain>
    </source>
</reference>
<evidence type="ECO:0000256" key="1">
    <source>
        <dbReference type="ARBA" id="ARBA00005568"/>
    </source>
</evidence>
<evidence type="ECO:0000256" key="3">
    <source>
        <dbReference type="ARBA" id="ARBA00023239"/>
    </source>
</evidence>
<dbReference type="Pfam" id="PF03328">
    <property type="entry name" value="HpcH_HpaI"/>
    <property type="match status" value="1"/>
</dbReference>
<evidence type="ECO:0000256" key="2">
    <source>
        <dbReference type="ARBA" id="ARBA00022723"/>
    </source>
</evidence>
<dbReference type="OrthoDB" id="9802624at2"/>
<dbReference type="PANTHER" id="PTHR30502">
    <property type="entry name" value="2-KETO-3-DEOXY-L-RHAMNONATE ALDOLASE"/>
    <property type="match status" value="1"/>
</dbReference>
<keyword evidence="2" id="KW-0479">Metal-binding</keyword>
<evidence type="ECO:0000259" key="4">
    <source>
        <dbReference type="Pfam" id="PF03328"/>
    </source>
</evidence>